<dbReference type="STRING" id="36087.A0A077Z3Z9"/>
<organism evidence="9 10">
    <name type="scientific">Trichuris trichiura</name>
    <name type="common">Whipworm</name>
    <name type="synonym">Trichocephalus trichiurus</name>
    <dbReference type="NCBI Taxonomy" id="36087"/>
    <lineage>
        <taxon>Eukaryota</taxon>
        <taxon>Metazoa</taxon>
        <taxon>Ecdysozoa</taxon>
        <taxon>Nematoda</taxon>
        <taxon>Enoplea</taxon>
        <taxon>Dorylaimia</taxon>
        <taxon>Trichinellida</taxon>
        <taxon>Trichuridae</taxon>
        <taxon>Trichuris</taxon>
    </lineage>
</organism>
<dbReference type="GO" id="GO:0015630">
    <property type="term" value="C:microtubule cytoskeleton"/>
    <property type="evidence" value="ECO:0007669"/>
    <property type="project" value="UniProtKB-ARBA"/>
</dbReference>
<dbReference type="InterPro" id="IPR000719">
    <property type="entry name" value="Prot_kinase_dom"/>
</dbReference>
<dbReference type="PANTHER" id="PTHR11909">
    <property type="entry name" value="CASEIN KINASE-RELATED"/>
    <property type="match status" value="1"/>
</dbReference>
<keyword evidence="10" id="KW-1185">Reference proteome</keyword>
<evidence type="ECO:0000256" key="5">
    <source>
        <dbReference type="ARBA" id="ARBA00022840"/>
    </source>
</evidence>
<dbReference type="SUPFAM" id="SSF56112">
    <property type="entry name" value="Protein kinase-like (PK-like)"/>
    <property type="match status" value="1"/>
</dbReference>
<dbReference type="GO" id="GO:0004674">
    <property type="term" value="F:protein serine/threonine kinase activity"/>
    <property type="evidence" value="ECO:0007669"/>
    <property type="project" value="UniProtKB-KW"/>
</dbReference>
<reference evidence="9" key="2">
    <citation type="submission" date="2014-03" db="EMBL/GenBank/DDBJ databases">
        <title>The whipworm genome and dual-species transcriptomics of an intimate host-pathogen interaction.</title>
        <authorList>
            <person name="Foth B.J."/>
            <person name="Tsai I.J."/>
            <person name="Reid A.J."/>
            <person name="Bancroft A.J."/>
            <person name="Nichol S."/>
            <person name="Tracey A."/>
            <person name="Holroyd N."/>
            <person name="Cotton J.A."/>
            <person name="Stanley E.J."/>
            <person name="Zarowiecki M."/>
            <person name="Liu J.Z."/>
            <person name="Huckvale T."/>
            <person name="Cooper P.J."/>
            <person name="Grencis R.K."/>
            <person name="Berriman M."/>
        </authorList>
    </citation>
    <scope>NUCLEOTIDE SEQUENCE [LARGE SCALE GENOMIC DNA]</scope>
</reference>
<dbReference type="Pfam" id="PF00069">
    <property type="entry name" value="Pkinase"/>
    <property type="match status" value="1"/>
</dbReference>
<evidence type="ECO:0000313" key="9">
    <source>
        <dbReference type="EMBL" id="CDW54761.1"/>
    </source>
</evidence>
<evidence type="ECO:0000256" key="7">
    <source>
        <dbReference type="SAM" id="MobiDB-lite"/>
    </source>
</evidence>
<dbReference type="Gene3D" id="1.10.510.10">
    <property type="entry name" value="Transferase(Phosphotransferase) domain 1"/>
    <property type="match status" value="1"/>
</dbReference>
<dbReference type="PROSITE" id="PS50011">
    <property type="entry name" value="PROTEIN_KINASE_DOM"/>
    <property type="match status" value="1"/>
</dbReference>
<dbReference type="SMART" id="SM00220">
    <property type="entry name" value="S_TKc"/>
    <property type="match status" value="1"/>
</dbReference>
<evidence type="ECO:0000259" key="8">
    <source>
        <dbReference type="PROSITE" id="PS50011"/>
    </source>
</evidence>
<dbReference type="InterPro" id="IPR011009">
    <property type="entry name" value="Kinase-like_dom_sf"/>
</dbReference>
<evidence type="ECO:0000313" key="10">
    <source>
        <dbReference type="Proteomes" id="UP000030665"/>
    </source>
</evidence>
<evidence type="ECO:0000256" key="3">
    <source>
        <dbReference type="ARBA" id="ARBA00022741"/>
    </source>
</evidence>
<dbReference type="Proteomes" id="UP000030665">
    <property type="component" value="Unassembled WGS sequence"/>
</dbReference>
<evidence type="ECO:0000256" key="2">
    <source>
        <dbReference type="ARBA" id="ARBA00022679"/>
    </source>
</evidence>
<keyword evidence="3" id="KW-0547">Nucleotide-binding</keyword>
<dbReference type="FunFam" id="3.30.200.20:FF:000358">
    <property type="entry name" value="Tau tubulin kinase 2b"/>
    <property type="match status" value="1"/>
</dbReference>
<proteinExistence type="inferred from homology"/>
<evidence type="ECO:0000256" key="6">
    <source>
        <dbReference type="ARBA" id="ARBA00061588"/>
    </source>
</evidence>
<dbReference type="EMBL" id="HG805914">
    <property type="protein sequence ID" value="CDW54761.1"/>
    <property type="molecule type" value="Genomic_DNA"/>
</dbReference>
<keyword evidence="4 9" id="KW-0418">Kinase</keyword>
<protein>
    <submittedName>
        <fullName evidence="9">Tau tubulin kinase 1</fullName>
    </submittedName>
</protein>
<keyword evidence="5" id="KW-0067">ATP-binding</keyword>
<dbReference type="AlphaFoldDB" id="A0A077Z3Z9"/>
<reference evidence="9" key="1">
    <citation type="submission" date="2014-01" db="EMBL/GenBank/DDBJ databases">
        <authorList>
            <person name="Aslett M."/>
        </authorList>
    </citation>
    <scope>NUCLEOTIDE SEQUENCE</scope>
</reference>
<feature type="region of interest" description="Disordered" evidence="7">
    <location>
        <begin position="320"/>
        <end position="353"/>
    </location>
</feature>
<feature type="domain" description="Protein kinase" evidence="8">
    <location>
        <begin position="23"/>
        <end position="303"/>
    </location>
</feature>
<comment type="similarity">
    <text evidence="6">Belongs to the protein kinase superfamily. CK1 Ser/Thr protein kinase family.</text>
</comment>
<dbReference type="OrthoDB" id="5979581at2759"/>
<keyword evidence="1" id="KW-0723">Serine/threonine-protein kinase</keyword>
<feature type="compositionally biased region" description="Polar residues" evidence="7">
    <location>
        <begin position="341"/>
        <end position="353"/>
    </location>
</feature>
<evidence type="ECO:0000256" key="4">
    <source>
        <dbReference type="ARBA" id="ARBA00022777"/>
    </source>
</evidence>
<gene>
    <name evidence="9" type="ORF">TTRE_0000303101</name>
</gene>
<name>A0A077Z3Z9_TRITR</name>
<dbReference type="InterPro" id="IPR050235">
    <property type="entry name" value="CK1_Ser-Thr_kinase"/>
</dbReference>
<dbReference type="GO" id="GO:0005524">
    <property type="term" value="F:ATP binding"/>
    <property type="evidence" value="ECO:0007669"/>
    <property type="project" value="UniProtKB-KW"/>
</dbReference>
<keyword evidence="2" id="KW-0808">Transferase</keyword>
<evidence type="ECO:0000256" key="1">
    <source>
        <dbReference type="ARBA" id="ARBA00022527"/>
    </source>
</evidence>
<accession>A0A077Z3Z9</accession>
<sequence length="353" mass="40380">MGRIGGAQAAELFKPGDTVEKRWVIQKVLGRGGFGAVYEVMDLQTNRMEAMKIELQAQDFRSLKLEVVVLKELNARNARHVCEIVGIGKQESYCYIVMTLVGPSFQSMLQSLRSKFPDGSTRFGQRSAMHLGRCSLEALEDMHKYGYLHRDVKPQNYSIGREPEYRKVFILDFGMSRKYIKADGTQRRPRERANFRGTLFYASVSALMGEDQAPKDDIWSWFFMLLRISLGRVPWRDEVPPRDMPMARQARFYGLVKQKFINNPTLFLQDCPPEYAPILSHLKALTYSDKPNYELCYLQMSALMKRNNYTEETALDWERGGEHHVATSKAPAHNMMPEQGKNVSAASPSTKNG</sequence>